<accession>A0A0G0BG14</accession>
<dbReference type="PANTHER" id="PTHR11669:SF8">
    <property type="entry name" value="DNA POLYMERASE III SUBUNIT DELTA"/>
    <property type="match status" value="1"/>
</dbReference>
<dbReference type="PANTHER" id="PTHR11669">
    <property type="entry name" value="REPLICATION FACTOR C / DNA POLYMERASE III GAMMA-TAU SUBUNIT"/>
    <property type="match status" value="1"/>
</dbReference>
<dbReference type="AlphaFoldDB" id="A0A0G0BG14"/>
<dbReference type="InterPro" id="IPR050238">
    <property type="entry name" value="DNA_Rep/Repair_Clamp_Loader"/>
</dbReference>
<organism evidence="1 2">
    <name type="scientific">Candidatus Roizmanbacteria bacterium GW2011_GWC2_35_12</name>
    <dbReference type="NCBI Taxonomy" id="1618485"/>
    <lineage>
        <taxon>Bacteria</taxon>
        <taxon>Candidatus Roizmaniibacteriota</taxon>
    </lineage>
</organism>
<proteinExistence type="predicted"/>
<evidence type="ECO:0000313" key="1">
    <source>
        <dbReference type="EMBL" id="KKP68404.1"/>
    </source>
</evidence>
<sequence length="212" mass="24870">MIPLLLVTNDNKKLKDFLTTVKNKDDIFFEITPEKTEYSINEIKNIISETKIFYRQKRLYYLPNFHISSLPAQNAFLKILEEPPSNVQIILTTNTVEKLLPTVVSRCKVINLTRKTLKEDGEVESLLENFIKEKDRSIFNKKPFNKVDKESVDLLIDRIINFFRKRLLLDCASGEIIKEIIRLKSLIANNNLNPQLTIDHILIYIMKRYTIN</sequence>
<evidence type="ECO:0000313" key="2">
    <source>
        <dbReference type="Proteomes" id="UP000034127"/>
    </source>
</evidence>
<dbReference type="GO" id="GO:0006261">
    <property type="term" value="P:DNA-templated DNA replication"/>
    <property type="evidence" value="ECO:0007669"/>
    <property type="project" value="TreeGrafter"/>
</dbReference>
<dbReference type="EMBL" id="LBPX01000003">
    <property type="protein sequence ID" value="KKP68404.1"/>
    <property type="molecule type" value="Genomic_DNA"/>
</dbReference>
<protein>
    <submittedName>
        <fullName evidence="1">Polymerase III, delta' subunit family protein</fullName>
    </submittedName>
</protein>
<dbReference type="Proteomes" id="UP000034127">
    <property type="component" value="Unassembled WGS sequence"/>
</dbReference>
<dbReference type="Pfam" id="PF13177">
    <property type="entry name" value="DNA_pol3_delta2"/>
    <property type="match status" value="1"/>
</dbReference>
<comment type="caution">
    <text evidence="1">The sequence shown here is derived from an EMBL/GenBank/DDBJ whole genome shotgun (WGS) entry which is preliminary data.</text>
</comment>
<dbReference type="Gene3D" id="3.40.50.300">
    <property type="entry name" value="P-loop containing nucleotide triphosphate hydrolases"/>
    <property type="match status" value="1"/>
</dbReference>
<reference evidence="1 2" key="1">
    <citation type="journal article" date="2015" name="Nature">
        <title>rRNA introns, odd ribosomes, and small enigmatic genomes across a large radiation of phyla.</title>
        <authorList>
            <person name="Brown C.T."/>
            <person name="Hug L.A."/>
            <person name="Thomas B.C."/>
            <person name="Sharon I."/>
            <person name="Castelle C.J."/>
            <person name="Singh A."/>
            <person name="Wilkins M.J."/>
            <person name="Williams K.H."/>
            <person name="Banfield J.F."/>
        </authorList>
    </citation>
    <scope>NUCLEOTIDE SEQUENCE [LARGE SCALE GENOMIC DNA]</scope>
</reference>
<gene>
    <name evidence="1" type="ORF">UR63_C0003G0017</name>
</gene>
<dbReference type="InterPro" id="IPR027417">
    <property type="entry name" value="P-loop_NTPase"/>
</dbReference>
<dbReference type="SUPFAM" id="SSF52540">
    <property type="entry name" value="P-loop containing nucleoside triphosphate hydrolases"/>
    <property type="match status" value="1"/>
</dbReference>
<name>A0A0G0BG14_9BACT</name>